<organism evidence="2 3">
    <name type="scientific">Fonsecaea erecta</name>
    <dbReference type="NCBI Taxonomy" id="1367422"/>
    <lineage>
        <taxon>Eukaryota</taxon>
        <taxon>Fungi</taxon>
        <taxon>Dikarya</taxon>
        <taxon>Ascomycota</taxon>
        <taxon>Pezizomycotina</taxon>
        <taxon>Eurotiomycetes</taxon>
        <taxon>Chaetothyriomycetidae</taxon>
        <taxon>Chaetothyriales</taxon>
        <taxon>Herpotrichiellaceae</taxon>
        <taxon>Fonsecaea</taxon>
    </lineage>
</organism>
<accession>A0A178ZZ91</accession>
<feature type="region of interest" description="Disordered" evidence="1">
    <location>
        <begin position="256"/>
        <end position="301"/>
    </location>
</feature>
<sequence>MAVQRTSTLPEGRIPVRTFSLSNGTKSKAPHTINPNYVTWPAPDGWYTPPRDALDDDAVQPFPDFPDPSKTLIIERTLLLDQLYAGRKYGPTHVRDNAVFEALLARIAPSGHIKHDQDLSHTRSSVRGILAVGENYRAQRSRDNKVKLPSGWTLTTGYHPSNDHSIGNALDPKVVLRWKLRDRCDRAVHQARIYARDFGMRFSWDTVNEGMRAQAVKRATPTACDRAKVVTALTALHQTFPGQYQAIPLELLKTSETSQKESSEKLTSEEASQEELTLGKQTSPSANDTEESPASSKHTHTFASVRRMTSSFFRGLMCNGNVGQFSGEKSTPQSCAIELDSFPVVVKMDYRDRTHKETSESLFTRKHLATREFVIEAGIIRANKGHVSRGPAHPNAPTAAHKTAVEKPLIECSSIGITDNNTARGTLTEICRPVNPPHVVEVKTKNKLRKFLLTQKSSLPAPSKAEEPQKIITVDTKSAPSRPQVKVDAQHHHTLSESKDKLRAMMARLDREVFGVRDAR</sequence>
<feature type="compositionally biased region" description="Basic and acidic residues" evidence="1">
    <location>
        <begin position="488"/>
        <end position="500"/>
    </location>
</feature>
<feature type="compositionally biased region" description="Basic and acidic residues" evidence="1">
    <location>
        <begin position="258"/>
        <end position="268"/>
    </location>
</feature>
<dbReference type="EMBL" id="LVYI01000001">
    <property type="protein sequence ID" value="OAP65148.1"/>
    <property type="molecule type" value="Genomic_DNA"/>
</dbReference>
<gene>
    <name evidence="2" type="ORF">AYL99_01120</name>
</gene>
<dbReference type="OrthoDB" id="4147590at2759"/>
<dbReference type="AlphaFoldDB" id="A0A178ZZ91"/>
<dbReference type="RefSeq" id="XP_018698515.1">
    <property type="nucleotide sequence ID" value="XM_018832636.1"/>
</dbReference>
<comment type="caution">
    <text evidence="2">The sequence shown here is derived from an EMBL/GenBank/DDBJ whole genome shotgun (WGS) entry which is preliminary data.</text>
</comment>
<keyword evidence="3" id="KW-1185">Reference proteome</keyword>
<name>A0A178ZZ91_9EURO</name>
<feature type="compositionally biased region" description="Polar residues" evidence="1">
    <location>
        <begin position="279"/>
        <end position="296"/>
    </location>
</feature>
<reference evidence="2 3" key="1">
    <citation type="submission" date="2016-04" db="EMBL/GenBank/DDBJ databases">
        <title>Draft genome of Fonsecaea erecta CBS 125763.</title>
        <authorList>
            <person name="Weiss V.A."/>
            <person name="Vicente V.A."/>
            <person name="Raittz R.T."/>
            <person name="Moreno L.F."/>
            <person name="De Souza E.M."/>
            <person name="Pedrosa F.O."/>
            <person name="Steffens M.B."/>
            <person name="Faoro H."/>
            <person name="Tadra-Sfeir M.Z."/>
            <person name="Najafzadeh M.J."/>
            <person name="Felipe M.S."/>
            <person name="Teixeira M."/>
            <person name="Sun J."/>
            <person name="Xi L."/>
            <person name="Gomes R."/>
            <person name="De Azevedo C.M."/>
            <person name="Salgado C.G."/>
            <person name="Da Silva M.B."/>
            <person name="Nascimento M.F."/>
            <person name="Queiroz-Telles F."/>
            <person name="Attili D.S."/>
            <person name="Gorbushina A."/>
        </authorList>
    </citation>
    <scope>NUCLEOTIDE SEQUENCE [LARGE SCALE GENOMIC DNA]</scope>
    <source>
        <strain evidence="2 3">CBS 125763</strain>
    </source>
</reference>
<proteinExistence type="predicted"/>
<dbReference type="GeneID" id="30005290"/>
<protein>
    <submittedName>
        <fullName evidence="2">Uncharacterized protein</fullName>
    </submittedName>
</protein>
<evidence type="ECO:0000313" key="2">
    <source>
        <dbReference type="EMBL" id="OAP65148.1"/>
    </source>
</evidence>
<evidence type="ECO:0000313" key="3">
    <source>
        <dbReference type="Proteomes" id="UP000078343"/>
    </source>
</evidence>
<evidence type="ECO:0000256" key="1">
    <source>
        <dbReference type="SAM" id="MobiDB-lite"/>
    </source>
</evidence>
<dbReference type="Proteomes" id="UP000078343">
    <property type="component" value="Unassembled WGS sequence"/>
</dbReference>
<feature type="region of interest" description="Disordered" evidence="1">
    <location>
        <begin position="476"/>
        <end position="500"/>
    </location>
</feature>